<comment type="caution">
    <text evidence="4">The sequence shown here is derived from an EMBL/GenBank/DDBJ whole genome shotgun (WGS) entry which is preliminary data.</text>
</comment>
<sequence length="374" mass="40030">MKRATTAVGITGAMLALSTAVSAAAAVPVAAGESRSAMGDVQRAMDALAGTPGVVGAIGETYVDGKRVGRGTAGSRLLNGKGGRIPTDARYRIASQTKRITATVLLQLVDEHRLGLDDKLSEVLPEVARRDLVERADEITVRQLVQLTSGIPDFSHTKEFDDFDFTTHYRPTDLLKASRSLPREQEPGEKFSYSNTDYILLGMIIEKVSRRSLAAEFKRRIFRPLGMDRTYLPTRPGQGIKGPHGHGYFPDASGRLHDMDRLNPSRALGAGGVVSNARDISRFFRAFQRGDLLPADLQRVLEPQGPPPNGGPCGGRPELRGPAGSAPGLNAVTFTTPDGRRQFAVSVTLSMDNANPGISAALSKAAGTVFCPKK</sequence>
<dbReference type="InterPro" id="IPR050491">
    <property type="entry name" value="AmpC-like"/>
</dbReference>
<dbReference type="Gene3D" id="3.40.710.10">
    <property type="entry name" value="DD-peptidase/beta-lactamase superfamily"/>
    <property type="match status" value="1"/>
</dbReference>
<dbReference type="InterPro" id="IPR012338">
    <property type="entry name" value="Beta-lactam/transpept-like"/>
</dbReference>
<dbReference type="RefSeq" id="WP_160821649.1">
    <property type="nucleotide sequence ID" value="NZ_JBHSXE010000001.1"/>
</dbReference>
<keyword evidence="5" id="KW-1185">Reference proteome</keyword>
<feature type="chain" id="PRO_5045575113" evidence="2">
    <location>
        <begin position="26"/>
        <end position="374"/>
    </location>
</feature>
<proteinExistence type="predicted"/>
<dbReference type="GO" id="GO:0016787">
    <property type="term" value="F:hydrolase activity"/>
    <property type="evidence" value="ECO:0007669"/>
    <property type="project" value="UniProtKB-KW"/>
</dbReference>
<dbReference type="PANTHER" id="PTHR46825:SF7">
    <property type="entry name" value="D-ALANYL-D-ALANINE CARBOXYPEPTIDASE"/>
    <property type="match status" value="1"/>
</dbReference>
<dbReference type="Proteomes" id="UP001596380">
    <property type="component" value="Unassembled WGS sequence"/>
</dbReference>
<feature type="domain" description="Beta-lactamase-related" evidence="3">
    <location>
        <begin position="43"/>
        <end position="304"/>
    </location>
</feature>
<dbReference type="EC" id="3.-.-.-" evidence="4"/>
<keyword evidence="2" id="KW-0732">Signal</keyword>
<dbReference type="InterPro" id="IPR001466">
    <property type="entry name" value="Beta-lactam-related"/>
</dbReference>
<accession>A0ABW2CEQ5</accession>
<dbReference type="EMBL" id="JBHSXS010000003">
    <property type="protein sequence ID" value="MFC6879685.1"/>
    <property type="molecule type" value="Genomic_DNA"/>
</dbReference>
<name>A0ABW2CEQ5_9ACTN</name>
<evidence type="ECO:0000256" key="1">
    <source>
        <dbReference type="SAM" id="MobiDB-lite"/>
    </source>
</evidence>
<dbReference type="Pfam" id="PF00144">
    <property type="entry name" value="Beta-lactamase"/>
    <property type="match status" value="1"/>
</dbReference>
<evidence type="ECO:0000259" key="3">
    <source>
        <dbReference type="Pfam" id="PF00144"/>
    </source>
</evidence>
<feature type="region of interest" description="Disordered" evidence="1">
    <location>
        <begin position="300"/>
        <end position="331"/>
    </location>
</feature>
<feature type="signal peptide" evidence="2">
    <location>
        <begin position="1"/>
        <end position="25"/>
    </location>
</feature>
<evidence type="ECO:0000313" key="4">
    <source>
        <dbReference type="EMBL" id="MFC6879685.1"/>
    </source>
</evidence>
<reference evidence="5" key="1">
    <citation type="journal article" date="2019" name="Int. J. Syst. Evol. Microbiol.">
        <title>The Global Catalogue of Microorganisms (GCM) 10K type strain sequencing project: providing services to taxonomists for standard genome sequencing and annotation.</title>
        <authorList>
            <consortium name="The Broad Institute Genomics Platform"/>
            <consortium name="The Broad Institute Genome Sequencing Center for Infectious Disease"/>
            <person name="Wu L."/>
            <person name="Ma J."/>
        </authorList>
    </citation>
    <scope>NUCLEOTIDE SEQUENCE [LARGE SCALE GENOMIC DNA]</scope>
    <source>
        <strain evidence="5">JCM 3369</strain>
    </source>
</reference>
<protein>
    <submittedName>
        <fullName evidence="4">Serine hydrolase domain-containing protein</fullName>
        <ecNumber evidence="4">3.-.-.-</ecNumber>
    </submittedName>
</protein>
<evidence type="ECO:0000313" key="5">
    <source>
        <dbReference type="Proteomes" id="UP001596380"/>
    </source>
</evidence>
<gene>
    <name evidence="4" type="ORF">ACFQKB_07900</name>
</gene>
<keyword evidence="4" id="KW-0378">Hydrolase</keyword>
<evidence type="ECO:0000256" key="2">
    <source>
        <dbReference type="SAM" id="SignalP"/>
    </source>
</evidence>
<dbReference type="SUPFAM" id="SSF56601">
    <property type="entry name" value="beta-lactamase/transpeptidase-like"/>
    <property type="match status" value="1"/>
</dbReference>
<organism evidence="4 5">
    <name type="scientific">Actinomadura yumaensis</name>
    <dbReference type="NCBI Taxonomy" id="111807"/>
    <lineage>
        <taxon>Bacteria</taxon>
        <taxon>Bacillati</taxon>
        <taxon>Actinomycetota</taxon>
        <taxon>Actinomycetes</taxon>
        <taxon>Streptosporangiales</taxon>
        <taxon>Thermomonosporaceae</taxon>
        <taxon>Actinomadura</taxon>
    </lineage>
</organism>
<dbReference type="PANTHER" id="PTHR46825">
    <property type="entry name" value="D-ALANYL-D-ALANINE-CARBOXYPEPTIDASE/ENDOPEPTIDASE AMPH"/>
    <property type="match status" value="1"/>
</dbReference>